<comment type="subunit">
    <text evidence="3">UreD, UreF and UreG form a complex that acts as a GTP-hydrolysis-dependent molecular chaperone, activating the urease apoprotein by helping to assemble the nickel containing metallocenter of UreC. The UreE protein probably delivers the nickel.</text>
</comment>
<dbReference type="GO" id="GO:0005737">
    <property type="term" value="C:cytoplasm"/>
    <property type="evidence" value="ECO:0007669"/>
    <property type="project" value="UniProtKB-SubCell"/>
</dbReference>
<comment type="subcellular location">
    <subcellularLocation>
        <location evidence="3">Cytoplasm</location>
    </subcellularLocation>
</comment>
<dbReference type="InterPro" id="IPR002669">
    <property type="entry name" value="UreD"/>
</dbReference>
<keyword evidence="3" id="KW-0996">Nickel insertion</keyword>
<keyword evidence="6" id="KW-1185">Reference proteome</keyword>
<evidence type="ECO:0000256" key="2">
    <source>
        <dbReference type="ARBA" id="ARBA00023186"/>
    </source>
</evidence>
<evidence type="ECO:0000313" key="5">
    <source>
        <dbReference type="EMBL" id="MBC3934637.1"/>
    </source>
</evidence>
<gene>
    <name evidence="3" type="primary">ureD</name>
    <name evidence="5" type="ORF">H8K47_04630</name>
</gene>
<comment type="similarity">
    <text evidence="1 3">Belongs to the UreD family.</text>
</comment>
<sequence>MTQNQADVAHTSQTAQKATQEQNAWEAQLQLGFARAFDASRLLQRSHHGPLRVQKALYPEGPDVCHAVIIHPPGGIVGGDRLQIQVSCATGSHALISTPGAAKWYKSLGQASHQAVQLELAAGSMLEWLPQETIVFDAAQVDMLQEVRLQADAQYLGAEILCFGRQASGERFTQGSLSQRTRIWRDQQLLWSEQGQLQAGSAAMHSLLGLRGHTVSATLLAAGRLPDAAQMLALREAMQQLCDDQEPGAAVGASVSKNVLVARYLGDSSEAARAWVQLVWQHLRPIMCGKAAQIPRIWQT</sequence>
<keyword evidence="3" id="KW-0963">Cytoplasm</keyword>
<evidence type="ECO:0000256" key="1">
    <source>
        <dbReference type="ARBA" id="ARBA00007177"/>
    </source>
</evidence>
<protein>
    <recommendedName>
        <fullName evidence="3">Urease accessory protein UreD</fullName>
    </recommendedName>
</protein>
<reference evidence="5" key="1">
    <citation type="submission" date="2020-08" db="EMBL/GenBank/DDBJ databases">
        <title>Novel species isolated from subtropical streams in China.</title>
        <authorList>
            <person name="Lu H."/>
        </authorList>
    </citation>
    <scope>NUCLEOTIDE SEQUENCE</scope>
    <source>
        <strain evidence="5">CY7W</strain>
    </source>
</reference>
<dbReference type="PANTHER" id="PTHR33643">
    <property type="entry name" value="UREASE ACCESSORY PROTEIN D"/>
    <property type="match status" value="1"/>
</dbReference>
<comment type="caution">
    <text evidence="5">The sequence shown here is derived from an EMBL/GenBank/DDBJ whole genome shotgun (WGS) entry which is preliminary data.</text>
</comment>
<evidence type="ECO:0000256" key="3">
    <source>
        <dbReference type="HAMAP-Rule" id="MF_01384"/>
    </source>
</evidence>
<dbReference type="EMBL" id="JACOGG010000003">
    <property type="protein sequence ID" value="MBC3934637.1"/>
    <property type="molecule type" value="Genomic_DNA"/>
</dbReference>
<dbReference type="Proteomes" id="UP000612361">
    <property type="component" value="Unassembled WGS sequence"/>
</dbReference>
<evidence type="ECO:0000313" key="6">
    <source>
        <dbReference type="Proteomes" id="UP000612361"/>
    </source>
</evidence>
<organism evidence="5 6">
    <name type="scientific">Undibacterium rugosum</name>
    <dbReference type="NCBI Taxonomy" id="2762291"/>
    <lineage>
        <taxon>Bacteria</taxon>
        <taxon>Pseudomonadati</taxon>
        <taxon>Pseudomonadota</taxon>
        <taxon>Betaproteobacteria</taxon>
        <taxon>Burkholderiales</taxon>
        <taxon>Oxalobacteraceae</taxon>
        <taxon>Undibacterium</taxon>
    </lineage>
</organism>
<dbReference type="GO" id="GO:0016151">
    <property type="term" value="F:nickel cation binding"/>
    <property type="evidence" value="ECO:0007669"/>
    <property type="project" value="UniProtKB-UniRule"/>
</dbReference>
<feature type="region of interest" description="Disordered" evidence="4">
    <location>
        <begin position="1"/>
        <end position="21"/>
    </location>
</feature>
<dbReference type="RefSeq" id="WP_186880241.1">
    <property type="nucleotide sequence ID" value="NZ_JACOGG010000003.1"/>
</dbReference>
<proteinExistence type="inferred from homology"/>
<dbReference type="AlphaFoldDB" id="A0A923I0A3"/>
<evidence type="ECO:0000256" key="4">
    <source>
        <dbReference type="SAM" id="MobiDB-lite"/>
    </source>
</evidence>
<comment type="function">
    <text evidence="3">Required for maturation of urease via the functional incorporation of the urease nickel metallocenter.</text>
</comment>
<keyword evidence="2 3" id="KW-0143">Chaperone</keyword>
<accession>A0A923I0A3</accession>
<dbReference type="HAMAP" id="MF_01384">
    <property type="entry name" value="UreD"/>
    <property type="match status" value="1"/>
</dbReference>
<name>A0A923I0A3_9BURK</name>
<dbReference type="PANTHER" id="PTHR33643:SF1">
    <property type="entry name" value="UREASE ACCESSORY PROTEIN D"/>
    <property type="match status" value="1"/>
</dbReference>
<dbReference type="Pfam" id="PF01774">
    <property type="entry name" value="UreD"/>
    <property type="match status" value="1"/>
</dbReference>